<comment type="caution">
    <text evidence="1">The sequence shown here is derived from an EMBL/GenBank/DDBJ whole genome shotgun (WGS) entry which is preliminary data.</text>
</comment>
<accession>A0ABP0KRX3</accession>
<gene>
    <name evidence="1" type="ORF">CCMP2556_LOCUS17181</name>
</gene>
<evidence type="ECO:0000313" key="2">
    <source>
        <dbReference type="Proteomes" id="UP001642484"/>
    </source>
</evidence>
<protein>
    <submittedName>
        <fullName evidence="1">Uncharacterized protein</fullName>
    </submittedName>
</protein>
<name>A0ABP0KRX3_9DINO</name>
<proteinExistence type="predicted"/>
<reference evidence="1 2" key="1">
    <citation type="submission" date="2024-02" db="EMBL/GenBank/DDBJ databases">
        <authorList>
            <person name="Chen Y."/>
            <person name="Shah S."/>
            <person name="Dougan E. K."/>
            <person name="Thang M."/>
            <person name="Chan C."/>
        </authorList>
    </citation>
    <scope>NUCLEOTIDE SEQUENCE [LARGE SCALE GENOMIC DNA]</scope>
</reference>
<keyword evidence="2" id="KW-1185">Reference proteome</keyword>
<evidence type="ECO:0000313" key="1">
    <source>
        <dbReference type="EMBL" id="CAK9028674.1"/>
    </source>
</evidence>
<dbReference type="EMBL" id="CAXAMN010009446">
    <property type="protein sequence ID" value="CAK9028674.1"/>
    <property type="molecule type" value="Genomic_DNA"/>
</dbReference>
<dbReference type="Proteomes" id="UP001642484">
    <property type="component" value="Unassembled WGS sequence"/>
</dbReference>
<organism evidence="1 2">
    <name type="scientific">Durusdinium trenchii</name>
    <dbReference type="NCBI Taxonomy" id="1381693"/>
    <lineage>
        <taxon>Eukaryota</taxon>
        <taxon>Sar</taxon>
        <taxon>Alveolata</taxon>
        <taxon>Dinophyceae</taxon>
        <taxon>Suessiales</taxon>
        <taxon>Symbiodiniaceae</taxon>
        <taxon>Durusdinium</taxon>
    </lineage>
</organism>
<sequence>MAGHGIAHELFHRDVPAGQPLEETFLEQLHPKLQEVFKSSPMLKNMWEQEVKSAVNGLTTDDLGKLDPDQLHHLIDAQKDVDHRMEEVNKLVEEHGDALDQLKSLMAGVTSQSLPGVLVIGPWQSLPRRTTPGLLERWTKPSPVPDLVTGS</sequence>